<dbReference type="HAMAP" id="MF_00456">
    <property type="entry name" value="ProB"/>
    <property type="match status" value="1"/>
</dbReference>
<dbReference type="STRING" id="371602.SAMN04487984_0259"/>
<feature type="domain" description="Aspartate/glutamate/uridylate kinase" evidence="9">
    <location>
        <begin position="10"/>
        <end position="243"/>
    </location>
</feature>
<evidence type="ECO:0000256" key="7">
    <source>
        <dbReference type="ARBA" id="ARBA00022840"/>
    </source>
</evidence>
<dbReference type="PANTHER" id="PTHR43654">
    <property type="entry name" value="GLUTAMATE 5-KINASE"/>
    <property type="match status" value="1"/>
</dbReference>
<feature type="binding site" evidence="8">
    <location>
        <begin position="220"/>
        <end position="226"/>
    </location>
    <ligand>
        <name>ATP</name>
        <dbReference type="ChEBI" id="CHEBI:30616"/>
    </ligand>
</feature>
<comment type="function">
    <text evidence="8">Catalyzes the transfer of a phosphate group to glutamate to form L-glutamate 5-phosphate.</text>
</comment>
<dbReference type="GO" id="GO:0004349">
    <property type="term" value="F:glutamate 5-kinase activity"/>
    <property type="evidence" value="ECO:0007669"/>
    <property type="project" value="UniProtKB-UniRule"/>
</dbReference>
<evidence type="ECO:0000256" key="2">
    <source>
        <dbReference type="ARBA" id="ARBA00022605"/>
    </source>
</evidence>
<name>A0A1W1Y3L4_9LACT</name>
<dbReference type="InterPro" id="IPR011529">
    <property type="entry name" value="Glu_5kinase"/>
</dbReference>
<dbReference type="InterPro" id="IPR001048">
    <property type="entry name" value="Asp/Glu/Uridylate_kinase"/>
</dbReference>
<dbReference type="EMBL" id="FWXK01000001">
    <property type="protein sequence ID" value="SMC30727.1"/>
    <property type="molecule type" value="Genomic_DNA"/>
</dbReference>
<keyword evidence="1 8" id="KW-0963">Cytoplasm</keyword>
<dbReference type="GO" id="GO:0055129">
    <property type="term" value="P:L-proline biosynthetic process"/>
    <property type="evidence" value="ECO:0007669"/>
    <property type="project" value="UniProtKB-UniRule"/>
</dbReference>
<feature type="binding site" evidence="8">
    <location>
        <position position="158"/>
    </location>
    <ligand>
        <name>substrate</name>
    </ligand>
</feature>
<comment type="catalytic activity">
    <reaction evidence="8">
        <text>L-glutamate + ATP = L-glutamyl 5-phosphate + ADP</text>
        <dbReference type="Rhea" id="RHEA:14877"/>
        <dbReference type="ChEBI" id="CHEBI:29985"/>
        <dbReference type="ChEBI" id="CHEBI:30616"/>
        <dbReference type="ChEBI" id="CHEBI:58274"/>
        <dbReference type="ChEBI" id="CHEBI:456216"/>
        <dbReference type="EC" id="2.7.2.11"/>
    </reaction>
</comment>
<feature type="binding site" evidence="8">
    <location>
        <position position="15"/>
    </location>
    <ligand>
        <name>ATP</name>
        <dbReference type="ChEBI" id="CHEBI:30616"/>
    </ligand>
</feature>
<evidence type="ECO:0000259" key="9">
    <source>
        <dbReference type="Pfam" id="PF00696"/>
    </source>
</evidence>
<dbReference type="InterPro" id="IPR001057">
    <property type="entry name" value="Glu/AcGlu_kinase"/>
</dbReference>
<dbReference type="UniPathway" id="UPA00098">
    <property type="reaction ID" value="UER00359"/>
</dbReference>
<evidence type="ECO:0000256" key="3">
    <source>
        <dbReference type="ARBA" id="ARBA00022650"/>
    </source>
</evidence>
<dbReference type="GO" id="GO:0005524">
    <property type="term" value="F:ATP binding"/>
    <property type="evidence" value="ECO:0007669"/>
    <property type="project" value="UniProtKB-KW"/>
</dbReference>
<evidence type="ECO:0000256" key="4">
    <source>
        <dbReference type="ARBA" id="ARBA00022679"/>
    </source>
</evidence>
<sequence>MSRQTIKQSKRIVVKIGTNSLLDDNNQLNYRRIDRLAYVLSTLVQYKKEVILVTSGAIGVGCAQLNIAERPVAIPKQQAIASVGQVALMTVYDRFFGYYNQPVGQVLLTKDIIDFPESYINYQNSMNALLNNQIIPIINENDAVAVEEMDHHTRFGDNDTLSGMVARTTAADLLILLTDVDGFYSGNPQSDASAKRFKVLYEVTDELMEMAGDKGSTFSTGGMQTKLRAAKQLLIDQISTAIMSSHDPSDIFSLLDGYDIGTVFIPETKED</sequence>
<gene>
    <name evidence="8" type="primary">proB</name>
    <name evidence="10" type="ORF">SAMN04487984_0259</name>
</gene>
<dbReference type="FunFam" id="3.40.1160.10:FF:000018">
    <property type="entry name" value="Glutamate 5-kinase"/>
    <property type="match status" value="1"/>
</dbReference>
<reference evidence="11" key="1">
    <citation type="submission" date="2017-04" db="EMBL/GenBank/DDBJ databases">
        <authorList>
            <person name="Varghese N."/>
            <person name="Submissions S."/>
        </authorList>
    </citation>
    <scope>NUCLEOTIDE SEQUENCE [LARGE SCALE GENOMIC DNA]</scope>
    <source>
        <strain evidence="11">DSM 21500</strain>
    </source>
</reference>
<evidence type="ECO:0000256" key="5">
    <source>
        <dbReference type="ARBA" id="ARBA00022741"/>
    </source>
</evidence>
<evidence type="ECO:0000256" key="6">
    <source>
        <dbReference type="ARBA" id="ARBA00022777"/>
    </source>
</evidence>
<evidence type="ECO:0000256" key="1">
    <source>
        <dbReference type="ARBA" id="ARBA00022490"/>
    </source>
</evidence>
<dbReference type="InterPro" id="IPR036393">
    <property type="entry name" value="AceGlu_kinase-like_sf"/>
</dbReference>
<evidence type="ECO:0000313" key="11">
    <source>
        <dbReference type="Proteomes" id="UP000243884"/>
    </source>
</evidence>
<dbReference type="Gene3D" id="3.40.1160.10">
    <property type="entry name" value="Acetylglutamate kinase-like"/>
    <property type="match status" value="1"/>
</dbReference>
<dbReference type="GO" id="GO:0005829">
    <property type="term" value="C:cytosol"/>
    <property type="evidence" value="ECO:0007669"/>
    <property type="project" value="TreeGrafter"/>
</dbReference>
<dbReference type="InterPro" id="IPR005715">
    <property type="entry name" value="Glu_5kinase/COase_Synthase"/>
</dbReference>
<keyword evidence="4 8" id="KW-0808">Transferase</keyword>
<evidence type="ECO:0000256" key="8">
    <source>
        <dbReference type="HAMAP-Rule" id="MF_00456"/>
    </source>
</evidence>
<dbReference type="AlphaFoldDB" id="A0A1W1Y3L4"/>
<keyword evidence="2 8" id="KW-0028">Amino-acid biosynthesis</keyword>
<keyword evidence="11" id="KW-1185">Reference proteome</keyword>
<comment type="pathway">
    <text evidence="8">Amino-acid biosynthesis; L-proline biosynthesis; L-glutamate 5-semialdehyde from L-glutamate: step 1/2.</text>
</comment>
<dbReference type="PRINTS" id="PR00474">
    <property type="entry name" value="GLU5KINASE"/>
</dbReference>
<dbReference type="RefSeq" id="WP_084097864.1">
    <property type="nucleotide sequence ID" value="NZ_FWXK01000001.1"/>
</dbReference>
<evidence type="ECO:0000313" key="10">
    <source>
        <dbReference type="EMBL" id="SMC30727.1"/>
    </source>
</evidence>
<comment type="subcellular location">
    <subcellularLocation>
        <location evidence="8">Cytoplasm</location>
    </subcellularLocation>
</comment>
<feature type="binding site" evidence="8">
    <location>
        <position position="55"/>
    </location>
    <ligand>
        <name>substrate</name>
    </ligand>
</feature>
<feature type="binding site" evidence="8">
    <location>
        <position position="142"/>
    </location>
    <ligand>
        <name>substrate</name>
    </ligand>
</feature>
<dbReference type="PIRSF" id="PIRSF000729">
    <property type="entry name" value="GK"/>
    <property type="match status" value="1"/>
</dbReference>
<dbReference type="InterPro" id="IPR041739">
    <property type="entry name" value="G5K_ProB"/>
</dbReference>
<feature type="binding site" evidence="8">
    <location>
        <begin position="178"/>
        <end position="179"/>
    </location>
    <ligand>
        <name>ATP</name>
        <dbReference type="ChEBI" id="CHEBI:30616"/>
    </ligand>
</feature>
<dbReference type="SUPFAM" id="SSF53633">
    <property type="entry name" value="Carbamate kinase-like"/>
    <property type="match status" value="1"/>
</dbReference>
<organism evidence="10 11">
    <name type="scientific">Aerococcus suis</name>
    <dbReference type="NCBI Taxonomy" id="371602"/>
    <lineage>
        <taxon>Bacteria</taxon>
        <taxon>Bacillati</taxon>
        <taxon>Bacillota</taxon>
        <taxon>Bacilli</taxon>
        <taxon>Lactobacillales</taxon>
        <taxon>Aerococcaceae</taxon>
        <taxon>Aerococcus</taxon>
    </lineage>
</organism>
<dbReference type="NCBIfam" id="TIGR01027">
    <property type="entry name" value="proB"/>
    <property type="match status" value="1"/>
</dbReference>
<proteinExistence type="inferred from homology"/>
<dbReference type="PANTHER" id="PTHR43654:SF1">
    <property type="entry name" value="ISOPENTENYL PHOSPHATE KINASE"/>
    <property type="match status" value="1"/>
</dbReference>
<dbReference type="Proteomes" id="UP000243884">
    <property type="component" value="Unassembled WGS sequence"/>
</dbReference>
<keyword evidence="6 8" id="KW-0418">Kinase</keyword>
<keyword evidence="7 8" id="KW-0067">ATP-binding</keyword>
<keyword evidence="5 8" id="KW-0547">Nucleotide-binding</keyword>
<keyword evidence="3 8" id="KW-0641">Proline biosynthesis</keyword>
<protein>
    <recommendedName>
        <fullName evidence="8">Glutamate 5-kinase</fullName>
        <ecNumber evidence="8">2.7.2.11</ecNumber>
    </recommendedName>
    <alternativeName>
        <fullName evidence="8">Gamma-glutamyl kinase</fullName>
        <shortName evidence="8">GK</shortName>
    </alternativeName>
</protein>
<accession>A0A1W1Y3L4</accession>
<dbReference type="EC" id="2.7.2.11" evidence="8"/>
<dbReference type="CDD" id="cd04242">
    <property type="entry name" value="AAK_G5K_ProB"/>
    <property type="match status" value="1"/>
</dbReference>
<comment type="similarity">
    <text evidence="8">Belongs to the glutamate 5-kinase family.</text>
</comment>
<dbReference type="Pfam" id="PF00696">
    <property type="entry name" value="AA_kinase"/>
    <property type="match status" value="1"/>
</dbReference>
<dbReference type="OrthoDB" id="9804434at2"/>